<evidence type="ECO:0000256" key="1">
    <source>
        <dbReference type="ARBA" id="ARBA00022553"/>
    </source>
</evidence>
<keyword evidence="3" id="KW-0175">Coiled coil</keyword>
<evidence type="ECO:0000256" key="2">
    <source>
        <dbReference type="PROSITE-ProRule" id="PRU00169"/>
    </source>
</evidence>
<dbReference type="PANTHER" id="PTHR44591:SF3">
    <property type="entry name" value="RESPONSE REGULATORY DOMAIN-CONTAINING PROTEIN"/>
    <property type="match status" value="1"/>
</dbReference>
<proteinExistence type="predicted"/>
<dbReference type="InterPro" id="IPR001789">
    <property type="entry name" value="Sig_transdc_resp-reg_receiver"/>
</dbReference>
<gene>
    <name evidence="5" type="ORF">GCM10010280_20580</name>
</gene>
<organism evidence="5 6">
    <name type="scientific">Streptomyces pilosus</name>
    <dbReference type="NCBI Taxonomy" id="28893"/>
    <lineage>
        <taxon>Bacteria</taxon>
        <taxon>Bacillati</taxon>
        <taxon>Actinomycetota</taxon>
        <taxon>Actinomycetes</taxon>
        <taxon>Kitasatosporales</taxon>
        <taxon>Streptomycetaceae</taxon>
        <taxon>Streptomyces</taxon>
    </lineage>
</organism>
<dbReference type="Gene3D" id="1.10.287.1490">
    <property type="match status" value="1"/>
</dbReference>
<dbReference type="PROSITE" id="PS50110">
    <property type="entry name" value="RESPONSE_REGULATORY"/>
    <property type="match status" value="1"/>
</dbReference>
<dbReference type="InterPro" id="IPR050595">
    <property type="entry name" value="Bact_response_regulator"/>
</dbReference>
<dbReference type="InterPro" id="IPR011006">
    <property type="entry name" value="CheY-like_superfamily"/>
</dbReference>
<dbReference type="AlphaFoldDB" id="A0A918BMG8"/>
<evidence type="ECO:0000313" key="6">
    <source>
        <dbReference type="Proteomes" id="UP000656732"/>
    </source>
</evidence>
<name>A0A918BMG8_9ACTN</name>
<dbReference type="SMART" id="SM00448">
    <property type="entry name" value="REC"/>
    <property type="match status" value="1"/>
</dbReference>
<dbReference type="GO" id="GO:0000160">
    <property type="term" value="P:phosphorelay signal transduction system"/>
    <property type="evidence" value="ECO:0007669"/>
    <property type="project" value="InterPro"/>
</dbReference>
<dbReference type="Gene3D" id="3.40.50.2300">
    <property type="match status" value="1"/>
</dbReference>
<evidence type="ECO:0000259" key="4">
    <source>
        <dbReference type="PROSITE" id="PS50110"/>
    </source>
</evidence>
<evidence type="ECO:0000256" key="3">
    <source>
        <dbReference type="SAM" id="Coils"/>
    </source>
</evidence>
<dbReference type="EMBL" id="BMTU01000003">
    <property type="protein sequence ID" value="GGQ74031.1"/>
    <property type="molecule type" value="Genomic_DNA"/>
</dbReference>
<evidence type="ECO:0000313" key="5">
    <source>
        <dbReference type="EMBL" id="GGQ74031.1"/>
    </source>
</evidence>
<dbReference type="SUPFAM" id="SSF52172">
    <property type="entry name" value="CheY-like"/>
    <property type="match status" value="1"/>
</dbReference>
<feature type="domain" description="Response regulatory" evidence="4">
    <location>
        <begin position="232"/>
        <end position="351"/>
    </location>
</feature>
<protein>
    <recommendedName>
        <fullName evidence="4">Response regulatory domain-containing protein</fullName>
    </recommendedName>
</protein>
<keyword evidence="1" id="KW-0597">Phosphoprotein</keyword>
<comment type="caution">
    <text evidence="5">The sequence shown here is derived from an EMBL/GenBank/DDBJ whole genome shotgun (WGS) entry which is preliminary data.</text>
</comment>
<keyword evidence="6" id="KW-1185">Reference proteome</keyword>
<comment type="caution">
    <text evidence="2">Lacks conserved residue(s) required for the propagation of feature annotation.</text>
</comment>
<dbReference type="PANTHER" id="PTHR44591">
    <property type="entry name" value="STRESS RESPONSE REGULATOR PROTEIN 1"/>
    <property type="match status" value="1"/>
</dbReference>
<feature type="coiled-coil region" evidence="3">
    <location>
        <begin position="131"/>
        <end position="218"/>
    </location>
</feature>
<dbReference type="Proteomes" id="UP000656732">
    <property type="component" value="Unassembled WGS sequence"/>
</dbReference>
<accession>A0A918BMG8</accession>
<dbReference type="Pfam" id="PF00072">
    <property type="entry name" value="Response_reg"/>
    <property type="match status" value="1"/>
</dbReference>
<sequence>MGELLPLSEGLPTEVRALCGALRDMLASLDVSVRRYAARRSRDPGAVSRYMSGARIPPWDFVLDLLNDVSEVRGIAPTPEAVAVVKDMHRNALKVSNSPAHAVLLLQDQLADADREARSAIIERQVLTGALQERQRRIAELQVQISYAEAQRGRQVRELTAEVEAYQKQFAGLASERDRLRTIVRQLERQLHEANSRGLEAEQRCELLERQLAAIDEEGASGEWSSLAKVARILLVDSRPDNLLALRAILAPFNHDLLEAGSGEQALSVLDSTEGVALILLSAEMERGMDGFEIAAHVKRRIRSRRIPVIFLTAEKHGPHYTFRGYAAGAVDYISKPFDPWVLRAKVAVFVELYRQQQQRTVDGLE</sequence>
<reference evidence="5" key="1">
    <citation type="journal article" date="2014" name="Int. J. Syst. Evol. Microbiol.">
        <title>Complete genome sequence of Corynebacterium casei LMG S-19264T (=DSM 44701T), isolated from a smear-ripened cheese.</title>
        <authorList>
            <consortium name="US DOE Joint Genome Institute (JGI-PGF)"/>
            <person name="Walter F."/>
            <person name="Albersmeier A."/>
            <person name="Kalinowski J."/>
            <person name="Ruckert C."/>
        </authorList>
    </citation>
    <scope>NUCLEOTIDE SEQUENCE</scope>
    <source>
        <strain evidence="5">JCM 4403</strain>
    </source>
</reference>
<reference evidence="5" key="2">
    <citation type="submission" date="2020-09" db="EMBL/GenBank/DDBJ databases">
        <authorList>
            <person name="Sun Q."/>
            <person name="Ohkuma M."/>
        </authorList>
    </citation>
    <scope>NUCLEOTIDE SEQUENCE</scope>
    <source>
        <strain evidence="5">JCM 4403</strain>
    </source>
</reference>